<dbReference type="Proteomes" id="UP001333710">
    <property type="component" value="Chromosome"/>
</dbReference>
<dbReference type="PANTHER" id="PTHR31885">
    <property type="entry name" value="GH04784P"/>
    <property type="match status" value="1"/>
</dbReference>
<feature type="transmembrane region" description="Helical" evidence="6">
    <location>
        <begin position="77"/>
        <end position="99"/>
    </location>
</feature>
<feature type="transmembrane region" description="Helical" evidence="6">
    <location>
        <begin position="162"/>
        <end position="183"/>
    </location>
</feature>
<evidence type="ECO:0008006" key="9">
    <source>
        <dbReference type="Google" id="ProtNLM"/>
    </source>
</evidence>
<evidence type="ECO:0000256" key="6">
    <source>
        <dbReference type="SAM" id="Phobius"/>
    </source>
</evidence>
<feature type="transmembrane region" description="Helical" evidence="6">
    <location>
        <begin position="135"/>
        <end position="155"/>
    </location>
</feature>
<evidence type="ECO:0000256" key="5">
    <source>
        <dbReference type="ARBA" id="ARBA00023136"/>
    </source>
</evidence>
<dbReference type="KEGG" id="pmaw:MACH26_19430"/>
<gene>
    <name evidence="7" type="ORF">MACH26_19430</name>
</gene>
<feature type="transmembrane region" description="Helical" evidence="6">
    <location>
        <begin position="29"/>
        <end position="44"/>
    </location>
</feature>
<comment type="similarity">
    <text evidence="2">Belongs to the TMEM86 family.</text>
</comment>
<keyword evidence="3 6" id="KW-0812">Transmembrane</keyword>
<feature type="transmembrane region" description="Helical" evidence="6">
    <location>
        <begin position="51"/>
        <end position="71"/>
    </location>
</feature>
<dbReference type="RefSeq" id="WP_338292439.1">
    <property type="nucleotide sequence ID" value="NZ_AP027272.1"/>
</dbReference>
<dbReference type="PANTHER" id="PTHR31885:SF6">
    <property type="entry name" value="GH04784P"/>
    <property type="match status" value="1"/>
</dbReference>
<sequence>MNKRLFILLVLIALFYTLSSPLAPYPFSPFIKVFPILLLLLWALKQLSGSVRLLTLTALIFSGCGDVLLAIPFEQSFIAGLSAFLVAHLFYIVIFARYVNEQQLSNARYHHLAALSMLVYSWIVAQLVMPEETVLKFAVIAYIGVISFMCIAAIFSARNAPWWHLAGALIFALSDTLIAWNAFRESIPLASIWIMASYYLAQYLIIKGIIQLTANAHRET</sequence>
<feature type="transmembrane region" description="Helical" evidence="6">
    <location>
        <begin position="189"/>
        <end position="210"/>
    </location>
</feature>
<evidence type="ECO:0000313" key="7">
    <source>
        <dbReference type="EMBL" id="BDX06422.1"/>
    </source>
</evidence>
<dbReference type="GO" id="GO:0016787">
    <property type="term" value="F:hydrolase activity"/>
    <property type="evidence" value="ECO:0007669"/>
    <property type="project" value="TreeGrafter"/>
</dbReference>
<name>A0AA48KRS5_9ALTE</name>
<keyword evidence="5 6" id="KW-0472">Membrane</keyword>
<evidence type="ECO:0000313" key="8">
    <source>
        <dbReference type="Proteomes" id="UP001333710"/>
    </source>
</evidence>
<organism evidence="7 8">
    <name type="scientific">Planctobacterium marinum</name>
    <dbReference type="NCBI Taxonomy" id="1631968"/>
    <lineage>
        <taxon>Bacteria</taxon>
        <taxon>Pseudomonadati</taxon>
        <taxon>Pseudomonadota</taxon>
        <taxon>Gammaproteobacteria</taxon>
        <taxon>Alteromonadales</taxon>
        <taxon>Alteromonadaceae</taxon>
        <taxon>Planctobacterium</taxon>
    </lineage>
</organism>
<proteinExistence type="inferred from homology"/>
<protein>
    <recommendedName>
        <fullName evidence="9">Lysoplasmalogenase</fullName>
    </recommendedName>
</protein>
<dbReference type="GO" id="GO:0016020">
    <property type="term" value="C:membrane"/>
    <property type="evidence" value="ECO:0007669"/>
    <property type="project" value="UniProtKB-SubCell"/>
</dbReference>
<evidence type="ECO:0000256" key="2">
    <source>
        <dbReference type="ARBA" id="ARBA00007375"/>
    </source>
</evidence>
<comment type="subcellular location">
    <subcellularLocation>
        <location evidence="1">Membrane</location>
        <topology evidence="1">Multi-pass membrane protein</topology>
    </subcellularLocation>
</comment>
<dbReference type="AlphaFoldDB" id="A0AA48KRS5"/>
<dbReference type="EMBL" id="AP027272">
    <property type="protein sequence ID" value="BDX06422.1"/>
    <property type="molecule type" value="Genomic_DNA"/>
</dbReference>
<evidence type="ECO:0000256" key="1">
    <source>
        <dbReference type="ARBA" id="ARBA00004141"/>
    </source>
</evidence>
<dbReference type="InterPro" id="IPR012506">
    <property type="entry name" value="TMEM86B-like"/>
</dbReference>
<feature type="transmembrane region" description="Helical" evidence="6">
    <location>
        <begin position="111"/>
        <end position="129"/>
    </location>
</feature>
<reference evidence="7" key="1">
    <citation type="submission" date="2023-01" db="EMBL/GenBank/DDBJ databases">
        <title>Complete genome sequence of Planctobacterium marinum strain Dej080120_11.</title>
        <authorList>
            <person name="Ueki S."/>
            <person name="Maruyama F."/>
        </authorList>
    </citation>
    <scope>NUCLEOTIDE SEQUENCE</scope>
    <source>
        <strain evidence="7">Dej080120_11</strain>
    </source>
</reference>
<evidence type="ECO:0000256" key="4">
    <source>
        <dbReference type="ARBA" id="ARBA00022989"/>
    </source>
</evidence>
<keyword evidence="4 6" id="KW-1133">Transmembrane helix</keyword>
<evidence type="ECO:0000256" key="3">
    <source>
        <dbReference type="ARBA" id="ARBA00022692"/>
    </source>
</evidence>
<dbReference type="Pfam" id="PF07947">
    <property type="entry name" value="YhhN"/>
    <property type="match status" value="1"/>
</dbReference>
<keyword evidence="8" id="KW-1185">Reference proteome</keyword>
<accession>A0AA48KRS5</accession>